<comment type="caution">
    <text evidence="2">The sequence shown here is derived from an EMBL/GenBank/DDBJ whole genome shotgun (WGS) entry which is preliminary data.</text>
</comment>
<accession>A0A3P3E2W2</accession>
<dbReference type="Proteomes" id="UP000271590">
    <property type="component" value="Unassembled WGS sequence"/>
</dbReference>
<dbReference type="EMBL" id="RQXU01000035">
    <property type="protein sequence ID" value="RRH80815.1"/>
    <property type="molecule type" value="Genomic_DNA"/>
</dbReference>
<gene>
    <name evidence="2" type="ORF">EH244_29960</name>
</gene>
<evidence type="ECO:0000313" key="2">
    <source>
        <dbReference type="EMBL" id="RRH80815.1"/>
    </source>
</evidence>
<dbReference type="AlphaFoldDB" id="A0A3P3E2W2"/>
<dbReference type="InterPro" id="IPR007505">
    <property type="entry name" value="PDDEXK_7"/>
</dbReference>
<proteinExistence type="predicted"/>
<organism evidence="2 3">
    <name type="scientific">Variovorax beijingensis</name>
    <dbReference type="NCBI Taxonomy" id="2496117"/>
    <lineage>
        <taxon>Bacteria</taxon>
        <taxon>Pseudomonadati</taxon>
        <taxon>Pseudomonadota</taxon>
        <taxon>Betaproteobacteria</taxon>
        <taxon>Burkholderiales</taxon>
        <taxon>Comamonadaceae</taxon>
        <taxon>Variovorax</taxon>
    </lineage>
</organism>
<sequence>MQCEGEGHARGPEVRIGTFLALTPMLRIRHMLAPESSAWTYVDAGSIASGFHEDSQYSIELIDQPNARLFVDDIEFAFSRDGRCKWSPSFYAGRVNVRTVENGLGLECWFDVSPSVSKSGDAHFTEMVERIRAFDQTLLRGLSSATMAFGRDGQPGLFTNEVLLTRMRSHGPIFLEALAALSASPHSALSSERRPVPLVRMRSFHPTTLQDRRLVALIAGISSAREKFDTIQLHSRESQPTVDTPVNRSLLALLKRFRSTIAHLRETVESLQLGGPKEDQLPRVERRLAVLAELEDGVSRILRTGPFTRVSRAETSATGLAQISAHPRYSRPYRLGSQAMMTGVEGDEAPDDLHISHTWGIYETWCYVEVLRALEDVAGVRLTPVEPQKITAQLAFGAVLNDGRVLEALFQAEFPSGARRTAADKVAWSISRERRPDIVLVLRDDAGMNILVLDAKWRSGRQNVLEAMQSAHIYRDSLRIGASRICGCLLLLPAKTECEWLEAKDFFREHRVGAVADFSVDGAGRGSLRSVLRDWSCASESN</sequence>
<evidence type="ECO:0000313" key="3">
    <source>
        <dbReference type="Proteomes" id="UP000271590"/>
    </source>
</evidence>
<evidence type="ECO:0000259" key="1">
    <source>
        <dbReference type="Pfam" id="PF09823"/>
    </source>
</evidence>
<dbReference type="Pfam" id="PF09823">
    <property type="entry name" value="DUF2357"/>
    <property type="match status" value="1"/>
</dbReference>
<reference evidence="2 3" key="1">
    <citation type="submission" date="2018-11" db="EMBL/GenBank/DDBJ databases">
        <title>The genome of Variovorax sp T529.</title>
        <authorList>
            <person name="Gao J."/>
        </authorList>
    </citation>
    <scope>NUCLEOTIDE SEQUENCE [LARGE SCALE GENOMIC DNA]</scope>
    <source>
        <strain evidence="2 3">T529</strain>
    </source>
</reference>
<feature type="domain" description="DUF2357" evidence="1">
    <location>
        <begin position="154"/>
        <end position="317"/>
    </location>
</feature>
<dbReference type="InterPro" id="IPR018633">
    <property type="entry name" value="DUF2357"/>
</dbReference>
<protein>
    <submittedName>
        <fullName evidence="2">DUF2357 domain-containing protein</fullName>
    </submittedName>
</protein>
<name>A0A3P3E2W2_9BURK</name>
<dbReference type="Pfam" id="PF04411">
    <property type="entry name" value="PDDEXK_7"/>
    <property type="match status" value="1"/>
</dbReference>